<organism evidence="7 8">
    <name type="scientific">Thamnocephalis sphaerospora</name>
    <dbReference type="NCBI Taxonomy" id="78915"/>
    <lineage>
        <taxon>Eukaryota</taxon>
        <taxon>Fungi</taxon>
        <taxon>Fungi incertae sedis</taxon>
        <taxon>Zoopagomycota</taxon>
        <taxon>Zoopagomycotina</taxon>
        <taxon>Zoopagomycetes</taxon>
        <taxon>Zoopagales</taxon>
        <taxon>Sigmoideomycetaceae</taxon>
        <taxon>Thamnocephalis</taxon>
    </lineage>
</organism>
<dbReference type="EMBL" id="KZ993177">
    <property type="protein sequence ID" value="RKP05309.1"/>
    <property type="molecule type" value="Genomic_DNA"/>
</dbReference>
<dbReference type="PROSITE" id="PS00137">
    <property type="entry name" value="SUBTILASE_HIS"/>
    <property type="match status" value="1"/>
</dbReference>
<evidence type="ECO:0000259" key="6">
    <source>
        <dbReference type="Pfam" id="PF00082"/>
    </source>
</evidence>
<evidence type="ECO:0000256" key="1">
    <source>
        <dbReference type="ARBA" id="ARBA00011073"/>
    </source>
</evidence>
<dbReference type="PRINTS" id="PR00723">
    <property type="entry name" value="SUBTILISIN"/>
</dbReference>
<reference evidence="8" key="1">
    <citation type="journal article" date="2018" name="Nat. Microbiol.">
        <title>Leveraging single-cell genomics to expand the fungal tree of life.</title>
        <authorList>
            <person name="Ahrendt S.R."/>
            <person name="Quandt C.A."/>
            <person name="Ciobanu D."/>
            <person name="Clum A."/>
            <person name="Salamov A."/>
            <person name="Andreopoulos B."/>
            <person name="Cheng J.F."/>
            <person name="Woyke T."/>
            <person name="Pelin A."/>
            <person name="Henrissat B."/>
            <person name="Reynolds N.K."/>
            <person name="Benny G.L."/>
            <person name="Smith M.E."/>
            <person name="James T.Y."/>
            <person name="Grigoriev I.V."/>
        </authorList>
    </citation>
    <scope>NUCLEOTIDE SEQUENCE [LARGE SCALE GENOMIC DNA]</scope>
    <source>
        <strain evidence="8">RSA 1356</strain>
    </source>
</reference>
<dbReference type="PANTHER" id="PTHR43806">
    <property type="entry name" value="PEPTIDASE S8"/>
    <property type="match status" value="1"/>
</dbReference>
<comment type="caution">
    <text evidence="5">Lacks conserved residue(s) required for the propagation of feature annotation.</text>
</comment>
<keyword evidence="4" id="KW-0720">Serine protease</keyword>
<protein>
    <submittedName>
        <fullName evidence="7">Peptidase S8/S53 domain-containing protein</fullName>
    </submittedName>
</protein>
<keyword evidence="3" id="KW-0378">Hydrolase</keyword>
<dbReference type="InterPro" id="IPR050131">
    <property type="entry name" value="Peptidase_S8_subtilisin-like"/>
</dbReference>
<dbReference type="STRING" id="78915.A0A4V1IVU8"/>
<evidence type="ECO:0000256" key="4">
    <source>
        <dbReference type="ARBA" id="ARBA00022825"/>
    </source>
</evidence>
<dbReference type="InterPro" id="IPR022398">
    <property type="entry name" value="Peptidase_S8_His-AS"/>
</dbReference>
<dbReference type="InterPro" id="IPR015500">
    <property type="entry name" value="Peptidase_S8_subtilisin-rel"/>
</dbReference>
<dbReference type="Proteomes" id="UP000271241">
    <property type="component" value="Unassembled WGS sequence"/>
</dbReference>
<gene>
    <name evidence="7" type="ORF">THASP1DRAFT_3182</name>
</gene>
<keyword evidence="8" id="KW-1185">Reference proteome</keyword>
<evidence type="ECO:0000256" key="3">
    <source>
        <dbReference type="ARBA" id="ARBA00022801"/>
    </source>
</evidence>
<dbReference type="PROSITE" id="PS00136">
    <property type="entry name" value="SUBTILASE_ASP"/>
    <property type="match status" value="1"/>
</dbReference>
<dbReference type="GO" id="GO:0004252">
    <property type="term" value="F:serine-type endopeptidase activity"/>
    <property type="evidence" value="ECO:0007669"/>
    <property type="project" value="InterPro"/>
</dbReference>
<dbReference type="AlphaFoldDB" id="A0A4V1IVU8"/>
<evidence type="ECO:0000313" key="7">
    <source>
        <dbReference type="EMBL" id="RKP05309.1"/>
    </source>
</evidence>
<comment type="similarity">
    <text evidence="1 5">Belongs to the peptidase S8 family.</text>
</comment>
<feature type="domain" description="Peptidase S8/S53" evidence="6">
    <location>
        <begin position="1"/>
        <end position="104"/>
    </location>
</feature>
<dbReference type="InterPro" id="IPR036852">
    <property type="entry name" value="Peptidase_S8/S53_dom_sf"/>
</dbReference>
<feature type="non-terminal residue" evidence="7">
    <location>
        <position position="105"/>
    </location>
</feature>
<keyword evidence="2" id="KW-0645">Protease</keyword>
<accession>A0A4V1IVU8</accession>
<dbReference type="Gene3D" id="3.40.50.200">
    <property type="entry name" value="Peptidase S8/S53 domain"/>
    <property type="match status" value="1"/>
</dbReference>
<feature type="non-terminal residue" evidence="7">
    <location>
        <position position="1"/>
    </location>
</feature>
<dbReference type="SUPFAM" id="SSF52743">
    <property type="entry name" value="Subtilisin-like"/>
    <property type="match status" value="1"/>
</dbReference>
<evidence type="ECO:0000313" key="8">
    <source>
        <dbReference type="Proteomes" id="UP000271241"/>
    </source>
</evidence>
<sequence>GAGIKIGIIDTGIDYTHPALGGCFGPKCKVAFGYDFAGDAYTGLNRAKPDADPLDQCNGHGTHVAGLVAAKSDMAMGTAPGATLGAYRVFGCTGSVEMHLMISAM</sequence>
<dbReference type="GO" id="GO:0006508">
    <property type="term" value="P:proteolysis"/>
    <property type="evidence" value="ECO:0007669"/>
    <property type="project" value="UniProtKB-KW"/>
</dbReference>
<dbReference type="InterPro" id="IPR000209">
    <property type="entry name" value="Peptidase_S8/S53_dom"/>
</dbReference>
<dbReference type="PANTHER" id="PTHR43806:SF66">
    <property type="entry name" value="SERIN ENDOPEPTIDASE"/>
    <property type="match status" value="1"/>
</dbReference>
<evidence type="ECO:0000256" key="2">
    <source>
        <dbReference type="ARBA" id="ARBA00022670"/>
    </source>
</evidence>
<dbReference type="Pfam" id="PF00082">
    <property type="entry name" value="Peptidase_S8"/>
    <property type="match status" value="1"/>
</dbReference>
<dbReference type="InterPro" id="IPR023827">
    <property type="entry name" value="Peptidase_S8_Asp-AS"/>
</dbReference>
<proteinExistence type="inferred from homology"/>
<evidence type="ECO:0000256" key="5">
    <source>
        <dbReference type="PROSITE-ProRule" id="PRU01240"/>
    </source>
</evidence>
<dbReference type="OrthoDB" id="206201at2759"/>
<dbReference type="GO" id="GO:0005615">
    <property type="term" value="C:extracellular space"/>
    <property type="evidence" value="ECO:0007669"/>
    <property type="project" value="TreeGrafter"/>
</dbReference>
<dbReference type="PROSITE" id="PS51892">
    <property type="entry name" value="SUBTILASE"/>
    <property type="match status" value="1"/>
</dbReference>
<name>A0A4V1IVU8_9FUNG</name>